<evidence type="ECO:0000256" key="8">
    <source>
        <dbReference type="RuleBase" id="RU004560"/>
    </source>
</evidence>
<protein>
    <recommendedName>
        <fullName evidence="7">Septin</fullName>
    </recommendedName>
</protein>
<accession>A0A915EGW8</accession>
<evidence type="ECO:0000256" key="6">
    <source>
        <dbReference type="ARBA" id="ARBA00023212"/>
    </source>
</evidence>
<dbReference type="SUPFAM" id="SSF52540">
    <property type="entry name" value="P-loop containing nucleoside triphosphate hydrolases"/>
    <property type="match status" value="1"/>
</dbReference>
<dbReference type="CDD" id="cd01850">
    <property type="entry name" value="CDC_Septin"/>
    <property type="match status" value="1"/>
</dbReference>
<dbReference type="GO" id="GO:0005856">
    <property type="term" value="C:cytoskeleton"/>
    <property type="evidence" value="ECO:0007669"/>
    <property type="project" value="UniProtKB-SubCell"/>
</dbReference>
<keyword evidence="10" id="KW-1185">Reference proteome</keyword>
<keyword evidence="2" id="KW-0963">Cytoplasm</keyword>
<comment type="similarity">
    <text evidence="7 8">Belongs to the TRAFAC class TrmE-Era-EngA-EngB-Septin-like GTPase superfamily. Septin GTPase family.</text>
</comment>
<keyword evidence="5 8" id="KW-0342">GTP-binding</keyword>
<dbReference type="PANTHER" id="PTHR18884">
    <property type="entry name" value="SEPTIN"/>
    <property type="match status" value="1"/>
</dbReference>
<dbReference type="InterPro" id="IPR016491">
    <property type="entry name" value="Septin"/>
</dbReference>
<evidence type="ECO:0000256" key="1">
    <source>
        <dbReference type="ARBA" id="ARBA00004245"/>
    </source>
</evidence>
<comment type="subcellular location">
    <subcellularLocation>
        <location evidence="1">Cytoplasm</location>
        <location evidence="1">Cytoskeleton</location>
    </subcellularLocation>
</comment>
<proteinExistence type="inferred from homology"/>
<evidence type="ECO:0000256" key="2">
    <source>
        <dbReference type="ARBA" id="ARBA00022490"/>
    </source>
</evidence>
<dbReference type="InterPro" id="IPR030379">
    <property type="entry name" value="G_SEPTIN_dom"/>
</dbReference>
<dbReference type="PIRSF" id="PIRSF006698">
    <property type="entry name" value="Septin"/>
    <property type="match status" value="1"/>
</dbReference>
<name>A0A915EGW8_9BILA</name>
<organism evidence="10 11">
    <name type="scientific">Ditylenchus dipsaci</name>
    <dbReference type="NCBI Taxonomy" id="166011"/>
    <lineage>
        <taxon>Eukaryota</taxon>
        <taxon>Metazoa</taxon>
        <taxon>Ecdysozoa</taxon>
        <taxon>Nematoda</taxon>
        <taxon>Chromadorea</taxon>
        <taxon>Rhabditida</taxon>
        <taxon>Tylenchina</taxon>
        <taxon>Tylenchomorpha</taxon>
        <taxon>Sphaerularioidea</taxon>
        <taxon>Anguinidae</taxon>
        <taxon>Anguininae</taxon>
        <taxon>Ditylenchus</taxon>
    </lineage>
</organism>
<evidence type="ECO:0000259" key="9">
    <source>
        <dbReference type="PROSITE" id="PS51719"/>
    </source>
</evidence>
<evidence type="ECO:0000256" key="3">
    <source>
        <dbReference type="ARBA" id="ARBA00022741"/>
    </source>
</evidence>
<sequence>MPKQWIPIQHHVCGETGMGKTTLIQSLFNMNVDFEPCNNELKTVELRTKMCEVCEGGVRVKLRVVETAGFGDQLDKDKSVKIICDYINEQFETYLKEELKIRRCLTYYDDTRIHACLYFISPTGHGLKALDVVTMKELSKRVNVIPVIAKADTACKDELVRFKQKILSELKAQNIDIYQFPIDDETVRKENAALNKLLPFAIVGSVDFVPKEDGRLVRARRYPWGMVEVENEEHCDFVKLREAMLRINEDSLRERTHNVLYERYRRDRLREMKMRDGDAGPKMMEASQQRQMEFKEEMKKREKQYSDEFQMRVSKKEAELKHREEVLNLRHREISEQFERDQKSIDQSINLMLEEKARLESSRNNSGGKKRK</sequence>
<dbReference type="Gene3D" id="3.40.50.300">
    <property type="entry name" value="P-loop containing nucleotide triphosphate hydrolases"/>
    <property type="match status" value="1"/>
</dbReference>
<dbReference type="GO" id="GO:0005525">
    <property type="term" value="F:GTP binding"/>
    <property type="evidence" value="ECO:0007669"/>
    <property type="project" value="UniProtKB-UniRule"/>
</dbReference>
<evidence type="ECO:0000256" key="5">
    <source>
        <dbReference type="ARBA" id="ARBA00023134"/>
    </source>
</evidence>
<feature type="domain" description="Septin-type G" evidence="9">
    <location>
        <begin position="4"/>
        <end position="271"/>
    </location>
</feature>
<evidence type="ECO:0000313" key="10">
    <source>
        <dbReference type="Proteomes" id="UP000887574"/>
    </source>
</evidence>
<dbReference type="WBParaSite" id="jg5768">
    <property type="protein sequence ID" value="jg5768"/>
    <property type="gene ID" value="jg5768"/>
</dbReference>
<evidence type="ECO:0000256" key="7">
    <source>
        <dbReference type="PIRNR" id="PIRNR006698"/>
    </source>
</evidence>
<dbReference type="PROSITE" id="PS51719">
    <property type="entry name" value="G_SEPTIN"/>
    <property type="match status" value="1"/>
</dbReference>
<dbReference type="FunFam" id="3.40.50.300:FF:002048">
    <property type="entry name" value="Septin 6"/>
    <property type="match status" value="1"/>
</dbReference>
<dbReference type="InterPro" id="IPR027417">
    <property type="entry name" value="P-loop_NTPase"/>
</dbReference>
<dbReference type="Proteomes" id="UP000887574">
    <property type="component" value="Unplaced"/>
</dbReference>
<dbReference type="AlphaFoldDB" id="A0A915EGW8"/>
<dbReference type="Pfam" id="PF00735">
    <property type="entry name" value="Septin"/>
    <property type="match status" value="1"/>
</dbReference>
<keyword evidence="4" id="KW-0175">Coiled coil</keyword>
<keyword evidence="6" id="KW-0206">Cytoskeleton</keyword>
<evidence type="ECO:0000313" key="11">
    <source>
        <dbReference type="WBParaSite" id="jg5768"/>
    </source>
</evidence>
<keyword evidence="3 8" id="KW-0547">Nucleotide-binding</keyword>
<evidence type="ECO:0000256" key="4">
    <source>
        <dbReference type="ARBA" id="ARBA00023054"/>
    </source>
</evidence>
<reference evidence="11" key="1">
    <citation type="submission" date="2022-11" db="UniProtKB">
        <authorList>
            <consortium name="WormBaseParasite"/>
        </authorList>
    </citation>
    <scope>IDENTIFICATION</scope>
</reference>